<evidence type="ECO:0000256" key="1">
    <source>
        <dbReference type="SAM" id="MobiDB-lite"/>
    </source>
</evidence>
<protein>
    <submittedName>
        <fullName evidence="2">Uncharacterized protein</fullName>
    </submittedName>
</protein>
<accession>E9HQ77</accession>
<dbReference type="EMBL" id="GL732716">
    <property type="protein sequence ID" value="EFX66107.1"/>
    <property type="molecule type" value="Genomic_DNA"/>
</dbReference>
<organism evidence="2 3">
    <name type="scientific">Daphnia pulex</name>
    <name type="common">Water flea</name>
    <dbReference type="NCBI Taxonomy" id="6669"/>
    <lineage>
        <taxon>Eukaryota</taxon>
        <taxon>Metazoa</taxon>
        <taxon>Ecdysozoa</taxon>
        <taxon>Arthropoda</taxon>
        <taxon>Crustacea</taxon>
        <taxon>Branchiopoda</taxon>
        <taxon>Diplostraca</taxon>
        <taxon>Cladocera</taxon>
        <taxon>Anomopoda</taxon>
        <taxon>Daphniidae</taxon>
        <taxon>Daphnia</taxon>
    </lineage>
</organism>
<evidence type="ECO:0000313" key="3">
    <source>
        <dbReference type="Proteomes" id="UP000000305"/>
    </source>
</evidence>
<feature type="region of interest" description="Disordered" evidence="1">
    <location>
        <begin position="82"/>
        <end position="115"/>
    </location>
</feature>
<evidence type="ECO:0000313" key="2">
    <source>
        <dbReference type="EMBL" id="EFX66107.1"/>
    </source>
</evidence>
<dbReference type="KEGG" id="dpx:DAPPUDRAFT_116700"/>
<dbReference type="PhylomeDB" id="E9HQ77"/>
<sequence>MARRRPNSNFSRLGGYSMTLSSVSGCVLPVDVYGQHRKMDRISFQPLHCNNRQAATGRREGAREKRIAQKIVPLMIYSPRNNGEKRVKRDRSYDNFSDADSKIDVGGVDDTDDNNSVHYMMMEEEDGCCEANGSGVDSDGERDDHLHGHHGHHHGHHHHHNNNNNNNNGSKGKGCSSSSSATDAGGGQHQQLHNSSSGSGHSAGSNSKRKKKTRTVFSRQSGV</sequence>
<keyword evidence="3" id="KW-1185">Reference proteome</keyword>
<dbReference type="InParanoid" id="E9HQ77"/>
<feature type="compositionally biased region" description="Basic and acidic residues" evidence="1">
    <location>
        <begin position="82"/>
        <end position="103"/>
    </location>
</feature>
<dbReference type="Proteomes" id="UP000000305">
    <property type="component" value="Unassembled WGS sequence"/>
</dbReference>
<gene>
    <name evidence="2" type="ORF">DAPPUDRAFT_116700</name>
</gene>
<dbReference type="GO" id="GO:0005634">
    <property type="term" value="C:nucleus"/>
    <property type="evidence" value="ECO:0000318"/>
    <property type="project" value="GO_Central"/>
</dbReference>
<feature type="region of interest" description="Disordered" evidence="1">
    <location>
        <begin position="128"/>
        <end position="223"/>
    </location>
</feature>
<name>E9HQ77_DAPPU</name>
<reference evidence="2 3" key="1">
    <citation type="journal article" date="2011" name="Science">
        <title>The ecoresponsive genome of Daphnia pulex.</title>
        <authorList>
            <person name="Colbourne J.K."/>
            <person name="Pfrender M.E."/>
            <person name="Gilbert D."/>
            <person name="Thomas W.K."/>
            <person name="Tucker A."/>
            <person name="Oakley T.H."/>
            <person name="Tokishita S."/>
            <person name="Aerts A."/>
            <person name="Arnold G.J."/>
            <person name="Basu M.K."/>
            <person name="Bauer D.J."/>
            <person name="Caceres C.E."/>
            <person name="Carmel L."/>
            <person name="Casola C."/>
            <person name="Choi J.H."/>
            <person name="Detter J.C."/>
            <person name="Dong Q."/>
            <person name="Dusheyko S."/>
            <person name="Eads B.D."/>
            <person name="Frohlich T."/>
            <person name="Geiler-Samerotte K.A."/>
            <person name="Gerlach D."/>
            <person name="Hatcher P."/>
            <person name="Jogdeo S."/>
            <person name="Krijgsveld J."/>
            <person name="Kriventseva E.V."/>
            <person name="Kultz D."/>
            <person name="Laforsch C."/>
            <person name="Lindquist E."/>
            <person name="Lopez J."/>
            <person name="Manak J.R."/>
            <person name="Muller J."/>
            <person name="Pangilinan J."/>
            <person name="Patwardhan R.P."/>
            <person name="Pitluck S."/>
            <person name="Pritham E.J."/>
            <person name="Rechtsteiner A."/>
            <person name="Rho M."/>
            <person name="Rogozin I.B."/>
            <person name="Sakarya O."/>
            <person name="Salamov A."/>
            <person name="Schaack S."/>
            <person name="Shapiro H."/>
            <person name="Shiga Y."/>
            <person name="Skalitzky C."/>
            <person name="Smith Z."/>
            <person name="Souvorov A."/>
            <person name="Sung W."/>
            <person name="Tang Z."/>
            <person name="Tsuchiya D."/>
            <person name="Tu H."/>
            <person name="Vos H."/>
            <person name="Wang M."/>
            <person name="Wolf Y.I."/>
            <person name="Yamagata H."/>
            <person name="Yamada T."/>
            <person name="Ye Y."/>
            <person name="Shaw J.R."/>
            <person name="Andrews J."/>
            <person name="Crease T.J."/>
            <person name="Tang H."/>
            <person name="Lucas S.M."/>
            <person name="Robertson H.M."/>
            <person name="Bork P."/>
            <person name="Koonin E.V."/>
            <person name="Zdobnov E.M."/>
            <person name="Grigoriev I.V."/>
            <person name="Lynch M."/>
            <person name="Boore J.L."/>
        </authorList>
    </citation>
    <scope>NUCLEOTIDE SEQUENCE [LARGE SCALE GENOMIC DNA]</scope>
</reference>
<dbReference type="AlphaFoldDB" id="E9HQ77"/>
<dbReference type="PROSITE" id="PS51257">
    <property type="entry name" value="PROKAR_LIPOPROTEIN"/>
    <property type="match status" value="1"/>
</dbReference>
<feature type="compositionally biased region" description="Low complexity" evidence="1">
    <location>
        <begin position="162"/>
        <end position="206"/>
    </location>
</feature>
<feature type="compositionally biased region" description="Basic residues" evidence="1">
    <location>
        <begin position="147"/>
        <end position="161"/>
    </location>
</feature>
<dbReference type="GO" id="GO:0000981">
    <property type="term" value="F:DNA-binding transcription factor activity, RNA polymerase II-specific"/>
    <property type="evidence" value="ECO:0000318"/>
    <property type="project" value="GO_Central"/>
</dbReference>
<dbReference type="HOGENOM" id="CLU_1257204_0_0_1"/>
<dbReference type="GO" id="GO:0000977">
    <property type="term" value="F:RNA polymerase II transcription regulatory region sequence-specific DNA binding"/>
    <property type="evidence" value="ECO:0000318"/>
    <property type="project" value="GO_Central"/>
</dbReference>
<dbReference type="GO" id="GO:0006357">
    <property type="term" value="P:regulation of transcription by RNA polymerase II"/>
    <property type="evidence" value="ECO:0000318"/>
    <property type="project" value="GO_Central"/>
</dbReference>
<proteinExistence type="predicted"/>